<dbReference type="Gene3D" id="3.90.190.20">
    <property type="entry name" value="Mur ligase, C-terminal domain"/>
    <property type="match status" value="1"/>
</dbReference>
<gene>
    <name evidence="7" type="primary">murD</name>
    <name evidence="11" type="ORF">A2682_01150</name>
</gene>
<keyword evidence="7 8" id="KW-0131">Cell cycle</keyword>
<dbReference type="EMBL" id="MHST01000012">
    <property type="protein sequence ID" value="OHA49255.1"/>
    <property type="molecule type" value="Genomic_DNA"/>
</dbReference>
<keyword evidence="4 7" id="KW-0436">Ligase</keyword>
<evidence type="ECO:0000256" key="7">
    <source>
        <dbReference type="HAMAP-Rule" id="MF_00639"/>
    </source>
</evidence>
<dbReference type="Gene3D" id="3.40.1190.10">
    <property type="entry name" value="Mur-like, catalytic domain"/>
    <property type="match status" value="1"/>
</dbReference>
<evidence type="ECO:0000256" key="2">
    <source>
        <dbReference type="ARBA" id="ARBA00004752"/>
    </source>
</evidence>
<reference evidence="11 12" key="1">
    <citation type="journal article" date="2016" name="Nat. Commun.">
        <title>Thousands of microbial genomes shed light on interconnected biogeochemical processes in an aquifer system.</title>
        <authorList>
            <person name="Anantharaman K."/>
            <person name="Brown C.T."/>
            <person name="Hug L.A."/>
            <person name="Sharon I."/>
            <person name="Castelle C.J."/>
            <person name="Probst A.J."/>
            <person name="Thomas B.C."/>
            <person name="Singh A."/>
            <person name="Wilkins M.J."/>
            <person name="Karaoz U."/>
            <person name="Brodie E.L."/>
            <person name="Williams K.H."/>
            <person name="Hubbard S.S."/>
            <person name="Banfield J.F."/>
        </authorList>
    </citation>
    <scope>NUCLEOTIDE SEQUENCE [LARGE SCALE GENOMIC DNA]</scope>
    <source>
        <strain evidence="12">RIFCSPHIGHO2_01_FULL_58_15</strain>
    </source>
</reference>
<evidence type="ECO:0000313" key="11">
    <source>
        <dbReference type="EMBL" id="OHA49255.1"/>
    </source>
</evidence>
<keyword evidence="7 8" id="KW-0132">Cell division</keyword>
<dbReference type="UniPathway" id="UPA00219"/>
<dbReference type="GO" id="GO:0005524">
    <property type="term" value="F:ATP binding"/>
    <property type="evidence" value="ECO:0007669"/>
    <property type="project" value="UniProtKB-UniRule"/>
</dbReference>
<comment type="subcellular location">
    <subcellularLocation>
        <location evidence="1 7 8">Cytoplasm</location>
    </subcellularLocation>
</comment>
<dbReference type="GO" id="GO:0051301">
    <property type="term" value="P:cell division"/>
    <property type="evidence" value="ECO:0007669"/>
    <property type="project" value="UniProtKB-KW"/>
</dbReference>
<keyword evidence="7 8" id="KW-0961">Cell wall biogenesis/degradation</keyword>
<dbReference type="Pfam" id="PF08245">
    <property type="entry name" value="Mur_ligase_M"/>
    <property type="match status" value="1"/>
</dbReference>
<dbReference type="HAMAP" id="MF_00639">
    <property type="entry name" value="MurD"/>
    <property type="match status" value="1"/>
</dbReference>
<dbReference type="NCBIfam" id="TIGR01087">
    <property type="entry name" value="murD"/>
    <property type="match status" value="1"/>
</dbReference>
<dbReference type="GO" id="GO:0008764">
    <property type="term" value="F:UDP-N-acetylmuramoylalanine-D-glutamate ligase activity"/>
    <property type="evidence" value="ECO:0007669"/>
    <property type="project" value="UniProtKB-UniRule"/>
</dbReference>
<feature type="domain" description="Mur ligase C-terminal" evidence="9">
    <location>
        <begin position="329"/>
        <end position="443"/>
    </location>
</feature>
<feature type="binding site" evidence="7">
    <location>
        <begin position="137"/>
        <end position="143"/>
    </location>
    <ligand>
        <name>ATP</name>
        <dbReference type="ChEBI" id="CHEBI:30616"/>
    </ligand>
</feature>
<dbReference type="InterPro" id="IPR013221">
    <property type="entry name" value="Mur_ligase_cen"/>
</dbReference>
<keyword evidence="3 7" id="KW-0963">Cytoplasm</keyword>
<dbReference type="Pfam" id="PF21799">
    <property type="entry name" value="MurD-like_N"/>
    <property type="match status" value="1"/>
</dbReference>
<accession>A0A1G2PLQ1</accession>
<dbReference type="EC" id="6.3.2.9" evidence="7 8"/>
<comment type="caution">
    <text evidence="11">The sequence shown here is derived from an EMBL/GenBank/DDBJ whole genome shotgun (WGS) entry which is preliminary data.</text>
</comment>
<dbReference type="SUPFAM" id="SSF53244">
    <property type="entry name" value="MurD-like peptide ligases, peptide-binding domain"/>
    <property type="match status" value="1"/>
</dbReference>
<name>A0A1G2PLQ1_TERXR</name>
<dbReference type="GO" id="GO:0071555">
    <property type="term" value="P:cell wall organization"/>
    <property type="evidence" value="ECO:0007669"/>
    <property type="project" value="UniProtKB-KW"/>
</dbReference>
<keyword evidence="6 7" id="KW-0067">ATP-binding</keyword>
<feature type="domain" description="Mur ligase central" evidence="10">
    <location>
        <begin position="135"/>
        <end position="250"/>
    </location>
</feature>
<organism evidence="11 12">
    <name type="scientific">Terrybacteria sp. (strain RIFCSPHIGHO2_01_FULL_58_15)</name>
    <dbReference type="NCBI Taxonomy" id="1802363"/>
    <lineage>
        <taxon>Bacteria</taxon>
        <taxon>Candidatus Terryibacteriota</taxon>
    </lineage>
</organism>
<comment type="catalytic activity">
    <reaction evidence="7 8">
        <text>UDP-N-acetyl-alpha-D-muramoyl-L-alanine + D-glutamate + ATP = UDP-N-acetyl-alpha-D-muramoyl-L-alanyl-D-glutamate + ADP + phosphate + H(+)</text>
        <dbReference type="Rhea" id="RHEA:16429"/>
        <dbReference type="ChEBI" id="CHEBI:15378"/>
        <dbReference type="ChEBI" id="CHEBI:29986"/>
        <dbReference type="ChEBI" id="CHEBI:30616"/>
        <dbReference type="ChEBI" id="CHEBI:43474"/>
        <dbReference type="ChEBI" id="CHEBI:83898"/>
        <dbReference type="ChEBI" id="CHEBI:83900"/>
        <dbReference type="ChEBI" id="CHEBI:456216"/>
        <dbReference type="EC" id="6.3.2.9"/>
    </reaction>
</comment>
<evidence type="ECO:0000259" key="10">
    <source>
        <dbReference type="Pfam" id="PF08245"/>
    </source>
</evidence>
<dbReference type="SUPFAM" id="SSF53623">
    <property type="entry name" value="MurD-like peptide ligases, catalytic domain"/>
    <property type="match status" value="1"/>
</dbReference>
<evidence type="ECO:0000256" key="3">
    <source>
        <dbReference type="ARBA" id="ARBA00022490"/>
    </source>
</evidence>
<evidence type="ECO:0000256" key="1">
    <source>
        <dbReference type="ARBA" id="ARBA00004496"/>
    </source>
</evidence>
<protein>
    <recommendedName>
        <fullName evidence="7 8">UDP-N-acetylmuramoylalanine--D-glutamate ligase</fullName>
        <ecNumber evidence="7 8">6.3.2.9</ecNumber>
    </recommendedName>
    <alternativeName>
        <fullName evidence="7">D-glutamic acid-adding enzyme</fullName>
    </alternativeName>
    <alternativeName>
        <fullName evidence="7">UDP-N-acetylmuramoyl-L-alanyl-D-glutamate synthetase</fullName>
    </alternativeName>
</protein>
<dbReference type="PANTHER" id="PTHR43692">
    <property type="entry name" value="UDP-N-ACETYLMURAMOYLALANINE--D-GLUTAMATE LIGASE"/>
    <property type="match status" value="1"/>
</dbReference>
<dbReference type="InterPro" id="IPR036615">
    <property type="entry name" value="Mur_ligase_C_dom_sf"/>
</dbReference>
<evidence type="ECO:0000256" key="4">
    <source>
        <dbReference type="ARBA" id="ARBA00022598"/>
    </source>
</evidence>
<evidence type="ECO:0000256" key="6">
    <source>
        <dbReference type="ARBA" id="ARBA00022840"/>
    </source>
</evidence>
<evidence type="ECO:0000313" key="12">
    <source>
        <dbReference type="Proteomes" id="UP000178690"/>
    </source>
</evidence>
<keyword evidence="7 8" id="KW-0573">Peptidoglycan synthesis</keyword>
<keyword evidence="7 8" id="KW-0133">Cell shape</keyword>
<keyword evidence="5 7" id="KW-0547">Nucleotide-binding</keyword>
<dbReference type="GO" id="GO:0005737">
    <property type="term" value="C:cytoplasm"/>
    <property type="evidence" value="ECO:0007669"/>
    <property type="project" value="UniProtKB-SubCell"/>
</dbReference>
<dbReference type="Gene3D" id="3.40.50.720">
    <property type="entry name" value="NAD(P)-binding Rossmann-like Domain"/>
    <property type="match status" value="1"/>
</dbReference>
<evidence type="ECO:0000256" key="8">
    <source>
        <dbReference type="RuleBase" id="RU003664"/>
    </source>
</evidence>
<dbReference type="SUPFAM" id="SSF51984">
    <property type="entry name" value="MurCD N-terminal domain"/>
    <property type="match status" value="1"/>
</dbReference>
<dbReference type="InterPro" id="IPR036565">
    <property type="entry name" value="Mur-like_cat_sf"/>
</dbReference>
<comment type="pathway">
    <text evidence="2 7 8">Cell wall biogenesis; peptidoglycan biosynthesis.</text>
</comment>
<evidence type="ECO:0000259" key="9">
    <source>
        <dbReference type="Pfam" id="PF02875"/>
    </source>
</evidence>
<proteinExistence type="inferred from homology"/>
<evidence type="ECO:0000256" key="5">
    <source>
        <dbReference type="ARBA" id="ARBA00022741"/>
    </source>
</evidence>
<dbReference type="InterPro" id="IPR005762">
    <property type="entry name" value="MurD"/>
</dbReference>
<dbReference type="PANTHER" id="PTHR43692:SF1">
    <property type="entry name" value="UDP-N-ACETYLMURAMOYLALANINE--D-GLUTAMATE LIGASE"/>
    <property type="match status" value="1"/>
</dbReference>
<comment type="function">
    <text evidence="7 8">Cell wall formation. Catalyzes the addition of glutamate to the nucleotide precursor UDP-N-acetylmuramoyl-L-alanine (UMA).</text>
</comment>
<dbReference type="Proteomes" id="UP000178690">
    <property type="component" value="Unassembled WGS sequence"/>
</dbReference>
<dbReference type="GO" id="GO:0009252">
    <property type="term" value="P:peptidoglycan biosynthetic process"/>
    <property type="evidence" value="ECO:0007669"/>
    <property type="project" value="UniProtKB-UniRule"/>
</dbReference>
<dbReference type="Pfam" id="PF02875">
    <property type="entry name" value="Mur_ligase_C"/>
    <property type="match status" value="1"/>
</dbReference>
<comment type="similarity">
    <text evidence="7">Belongs to the MurCDEF family.</text>
</comment>
<sequence>MDLRDLRVTVMGLGIHGGGVGAAAYFARHGSRVTATDLKDAEALAPSVKALRGLPVHLVLGEHRNEDFQRSDLIIRSPAVPETSPLLQFARSKAISVETDASLACHLLLCASSCKAGLSSLPLPSLPASCFMIGISGTKGKTTTASLVTEAWRALTIPVALAGIPGTSFLDTLHYIEQKRSSAVLVAELSSWQLETLTPHAVSPPIALLTNLFPDHLNRHGTMQAYQNAKSALFRFQKAEDVLIVPEADRGVWESHLGYGAIRTIGVHETAKVPPLRIAGDHNRMNAALALAAVETALAHPQFPRDCHPRERSLKRARAAIAKFPGINGRLQEIAVWEQRRFVNDTTATNPGAAIAALASCNGPLILIAGGVDKDLPYEALAECIASRVKHLVLLDGSASEKLAALLPESSRFKTPRWNRMEDAVEAAFRVSAPGDTILFSPAAASFNLFQDEFARGAAFNEAVKKLAEKHA</sequence>
<dbReference type="GO" id="GO:0008360">
    <property type="term" value="P:regulation of cell shape"/>
    <property type="evidence" value="ECO:0007669"/>
    <property type="project" value="UniProtKB-KW"/>
</dbReference>
<dbReference type="AlphaFoldDB" id="A0A1G2PLQ1"/>
<dbReference type="InterPro" id="IPR004101">
    <property type="entry name" value="Mur_ligase_C"/>
</dbReference>
<dbReference type="STRING" id="1802363.A2682_01150"/>